<organism evidence="1 2">
    <name type="scientific">Eruca vesicaria subsp. sativa</name>
    <name type="common">Garden rocket</name>
    <name type="synonym">Eruca sativa</name>
    <dbReference type="NCBI Taxonomy" id="29727"/>
    <lineage>
        <taxon>Eukaryota</taxon>
        <taxon>Viridiplantae</taxon>
        <taxon>Streptophyta</taxon>
        <taxon>Embryophyta</taxon>
        <taxon>Tracheophyta</taxon>
        <taxon>Spermatophyta</taxon>
        <taxon>Magnoliopsida</taxon>
        <taxon>eudicotyledons</taxon>
        <taxon>Gunneridae</taxon>
        <taxon>Pentapetalae</taxon>
        <taxon>rosids</taxon>
        <taxon>malvids</taxon>
        <taxon>Brassicales</taxon>
        <taxon>Brassicaceae</taxon>
        <taxon>Brassiceae</taxon>
        <taxon>Eruca</taxon>
    </lineage>
</organism>
<accession>A0ABC8KX61</accession>
<protein>
    <submittedName>
        <fullName evidence="1">Uncharacterized protein</fullName>
    </submittedName>
</protein>
<dbReference type="Proteomes" id="UP001642260">
    <property type="component" value="Unassembled WGS sequence"/>
</dbReference>
<sequence length="88" mass="9166">MGSAFRIWSSVAADGGEAELSLSSGLFVDAPPFAIGVASNSHMMDPSFGSRRWAFGDGFWLVGLSPPLVSPSMAPYVRVAFPSTGVCP</sequence>
<reference evidence="1 2" key="1">
    <citation type="submission" date="2022-03" db="EMBL/GenBank/DDBJ databases">
        <authorList>
            <person name="Macdonald S."/>
            <person name="Ahmed S."/>
            <person name="Newling K."/>
        </authorList>
    </citation>
    <scope>NUCLEOTIDE SEQUENCE [LARGE SCALE GENOMIC DNA]</scope>
</reference>
<proteinExistence type="predicted"/>
<name>A0ABC8KX61_ERUVS</name>
<dbReference type="AlphaFoldDB" id="A0ABC8KX61"/>
<keyword evidence="2" id="KW-1185">Reference proteome</keyword>
<evidence type="ECO:0000313" key="1">
    <source>
        <dbReference type="EMBL" id="CAH8361810.1"/>
    </source>
</evidence>
<dbReference type="EMBL" id="CAKOAT010316488">
    <property type="protein sequence ID" value="CAH8361810.1"/>
    <property type="molecule type" value="Genomic_DNA"/>
</dbReference>
<comment type="caution">
    <text evidence="1">The sequence shown here is derived from an EMBL/GenBank/DDBJ whole genome shotgun (WGS) entry which is preliminary data.</text>
</comment>
<gene>
    <name evidence="1" type="ORF">ERUC_LOCUS27566</name>
</gene>
<evidence type="ECO:0000313" key="2">
    <source>
        <dbReference type="Proteomes" id="UP001642260"/>
    </source>
</evidence>